<evidence type="ECO:0000256" key="1">
    <source>
        <dbReference type="ARBA" id="ARBA00022741"/>
    </source>
</evidence>
<comment type="caution">
    <text evidence="7">The sequence shown here is derived from an EMBL/GenBank/DDBJ whole genome shotgun (WGS) entry which is preliminary data.</text>
</comment>
<keyword evidence="8" id="KW-1185">Reference proteome</keyword>
<feature type="binding site" evidence="4">
    <location>
        <begin position="84"/>
        <end position="89"/>
    </location>
    <ligand>
        <name>GTP</name>
        <dbReference type="ChEBI" id="CHEBI:37565"/>
    </ligand>
</feature>
<dbReference type="GO" id="GO:0005737">
    <property type="term" value="C:cytoplasm"/>
    <property type="evidence" value="ECO:0007669"/>
    <property type="project" value="TreeGrafter"/>
</dbReference>
<proteinExistence type="predicted"/>
<dbReference type="SUPFAM" id="SSF52540">
    <property type="entry name" value="P-loop containing nucleoside triphosphate hydrolases"/>
    <property type="match status" value="1"/>
</dbReference>
<dbReference type="GO" id="GO:0007188">
    <property type="term" value="P:adenylate cyclase-modulating G protein-coupled receptor signaling pathway"/>
    <property type="evidence" value="ECO:0007669"/>
    <property type="project" value="TreeGrafter"/>
</dbReference>
<dbReference type="InterPro" id="IPR027417">
    <property type="entry name" value="P-loop_NTPase"/>
</dbReference>
<keyword evidence="5" id="KW-0460">Magnesium</keyword>
<evidence type="ECO:0000256" key="2">
    <source>
        <dbReference type="ARBA" id="ARBA00023134"/>
    </source>
</evidence>
<keyword evidence="5" id="KW-0479">Metal-binding</keyword>
<dbReference type="InterPro" id="IPR001019">
    <property type="entry name" value="Gprotein_alpha_su"/>
</dbReference>
<dbReference type="InterPro" id="IPR011025">
    <property type="entry name" value="GproteinA_insert"/>
</dbReference>
<evidence type="ECO:0000256" key="5">
    <source>
        <dbReference type="PIRSR" id="PIRSR601019-2"/>
    </source>
</evidence>
<keyword evidence="2 4" id="KW-0342">GTP-binding</keyword>
<dbReference type="PROSITE" id="PS51882">
    <property type="entry name" value="G_ALPHA"/>
    <property type="match status" value="1"/>
</dbReference>
<dbReference type="GO" id="GO:0031683">
    <property type="term" value="F:G-protein beta/gamma-subunit complex binding"/>
    <property type="evidence" value="ECO:0007669"/>
    <property type="project" value="InterPro"/>
</dbReference>
<dbReference type="FunFam" id="3.40.50.300:FF:000720">
    <property type="entry name" value="Guanine nucleotide-binding protein G(k) subunit alpha"/>
    <property type="match status" value="1"/>
</dbReference>
<dbReference type="STRING" id="154538.A0A1M2W0T7"/>
<dbReference type="EMBL" id="MNAD01000410">
    <property type="protein sequence ID" value="OJT13406.1"/>
    <property type="molecule type" value="Genomic_DNA"/>
</dbReference>
<feature type="binding site" evidence="4">
    <location>
        <begin position="305"/>
        <end position="309"/>
    </location>
    <ligand>
        <name>GTP</name>
        <dbReference type="ChEBI" id="CHEBI:37565"/>
    </ligand>
</feature>
<reference evidence="7 8" key="1">
    <citation type="submission" date="2016-10" db="EMBL/GenBank/DDBJ databases">
        <title>Genome sequence of the basidiomycete white-rot fungus Trametes pubescens.</title>
        <authorList>
            <person name="Makela M.R."/>
            <person name="Granchi Z."/>
            <person name="Peng M."/>
            <person name="De Vries R.P."/>
            <person name="Grigoriev I."/>
            <person name="Riley R."/>
            <person name="Hilden K."/>
        </authorList>
    </citation>
    <scope>NUCLEOTIDE SEQUENCE [LARGE SCALE GENOMIC DNA]</scope>
    <source>
        <strain evidence="7 8">FBCC735</strain>
    </source>
</reference>
<feature type="binding site" evidence="5">
    <location>
        <position position="88"/>
    </location>
    <ligand>
        <name>Mg(2+)</name>
        <dbReference type="ChEBI" id="CHEBI:18420"/>
    </ligand>
</feature>
<dbReference type="AlphaFoldDB" id="A0A1M2W0T7"/>
<evidence type="ECO:0000256" key="3">
    <source>
        <dbReference type="ARBA" id="ARBA00023224"/>
    </source>
</evidence>
<dbReference type="PRINTS" id="PR00318">
    <property type="entry name" value="GPROTEINA"/>
</dbReference>
<name>A0A1M2W0T7_TRAPU</name>
<keyword evidence="1 4" id="KW-0547">Nucleotide-binding</keyword>
<evidence type="ECO:0000313" key="7">
    <source>
        <dbReference type="EMBL" id="OJT13406.1"/>
    </source>
</evidence>
<dbReference type="GO" id="GO:0003924">
    <property type="term" value="F:GTPase activity"/>
    <property type="evidence" value="ECO:0007669"/>
    <property type="project" value="InterPro"/>
</dbReference>
<dbReference type="GO" id="GO:0005525">
    <property type="term" value="F:GTP binding"/>
    <property type="evidence" value="ECO:0007669"/>
    <property type="project" value="UniProtKB-KW"/>
</dbReference>
<dbReference type="PANTHER" id="PTHR10218">
    <property type="entry name" value="GTP-BINDING PROTEIN ALPHA SUBUNIT"/>
    <property type="match status" value="1"/>
</dbReference>
<feature type="binding site" evidence="4">
    <location>
        <position position="436"/>
    </location>
    <ligand>
        <name>GTP</name>
        <dbReference type="ChEBI" id="CHEBI:37565"/>
    </ligand>
</feature>
<accession>A0A1M2W0T7</accession>
<dbReference type="GO" id="GO:0001664">
    <property type="term" value="F:G protein-coupled receptor binding"/>
    <property type="evidence" value="ECO:0007669"/>
    <property type="project" value="TreeGrafter"/>
</dbReference>
<dbReference type="Proteomes" id="UP000184267">
    <property type="component" value="Unassembled WGS sequence"/>
</dbReference>
<dbReference type="SMART" id="SM00275">
    <property type="entry name" value="G_alpha"/>
    <property type="match status" value="1"/>
</dbReference>
<feature type="binding site" evidence="4">
    <location>
        <begin position="275"/>
        <end position="281"/>
    </location>
    <ligand>
        <name>GTP</name>
        <dbReference type="ChEBI" id="CHEBI:37565"/>
    </ligand>
</feature>
<sequence length="464" mass="53361">MSERSWPPLPPKNESEADKAARLAAEKEAKRIRYVCTGFLLRRAFLTCPRDPVSDEIDRALEQERQELRKHRPQTKILLLGQAESGKSTMIKNFQLYFCPSSFHAETEAWRAVIHLNLARFVNYLLHVLSNANTGPTRDYRMLQMRLSPLKQVELIVTRCLSAESCPIATPTEDKPVLRSESATEVSIRGGTGWKSFMRRRRGSQSKVLANVDDLEDARRILDACKEDIVALWKSPAIRVLEEEGADLHHHARYFVEHAARVADIKYTPTTDDILRARLRTVGVEEYRMTMETAAEKGAEWVFYDVGGQRSQRVSWASYFEDVNAMIFLCPMSGFNQRLSEDRSVNRLYDSMELWETVCRSKLLGKATFILLLNKADLLRSKLRAGVQFGDYIMNFDRERPNTVEEVSTYIRKEMTEVHRVYSPQKRQLHVHLTCAIDPSLMSAVLNSIRDVILVDILHRTTLL</sequence>
<dbReference type="PANTHER" id="PTHR10218:SF360">
    <property type="entry name" value="GUANINE NUCLEOTIDE-BINDING PROTEIN SUBUNIT ALPHA HOMOLOG"/>
    <property type="match status" value="1"/>
</dbReference>
<dbReference type="OMA" id="LCPMSGF"/>
<protein>
    <submittedName>
        <fullName evidence="7">Guanine nucleotide-binding protein alpha-4 subunit</fullName>
    </submittedName>
</protein>
<feature type="binding site" evidence="5">
    <location>
        <position position="281"/>
    </location>
    <ligand>
        <name>Mg(2+)</name>
        <dbReference type="ChEBI" id="CHEBI:18420"/>
    </ligand>
</feature>
<dbReference type="GO" id="GO:0005834">
    <property type="term" value="C:heterotrimeric G-protein complex"/>
    <property type="evidence" value="ECO:0007669"/>
    <property type="project" value="TreeGrafter"/>
</dbReference>
<evidence type="ECO:0000313" key="8">
    <source>
        <dbReference type="Proteomes" id="UP000184267"/>
    </source>
</evidence>
<evidence type="ECO:0000256" key="4">
    <source>
        <dbReference type="PIRSR" id="PIRSR601019-1"/>
    </source>
</evidence>
<feature type="binding site" evidence="4">
    <location>
        <begin position="374"/>
        <end position="377"/>
    </location>
    <ligand>
        <name>GTP</name>
        <dbReference type="ChEBI" id="CHEBI:37565"/>
    </ligand>
</feature>
<feature type="region of interest" description="Disordered" evidence="6">
    <location>
        <begin position="1"/>
        <end position="21"/>
    </location>
</feature>
<dbReference type="SUPFAM" id="SSF47895">
    <property type="entry name" value="Transducin (alpha subunit), insertion domain"/>
    <property type="match status" value="1"/>
</dbReference>
<organism evidence="7 8">
    <name type="scientific">Trametes pubescens</name>
    <name type="common">White-rot fungus</name>
    <dbReference type="NCBI Taxonomy" id="154538"/>
    <lineage>
        <taxon>Eukaryota</taxon>
        <taxon>Fungi</taxon>
        <taxon>Dikarya</taxon>
        <taxon>Basidiomycota</taxon>
        <taxon>Agaricomycotina</taxon>
        <taxon>Agaricomycetes</taxon>
        <taxon>Polyporales</taxon>
        <taxon>Polyporaceae</taxon>
        <taxon>Trametes</taxon>
    </lineage>
</organism>
<dbReference type="Gene3D" id="3.40.50.300">
    <property type="entry name" value="P-loop containing nucleotide triphosphate hydrolases"/>
    <property type="match status" value="2"/>
</dbReference>
<keyword evidence="3" id="KW-0807">Transducer</keyword>
<gene>
    <name evidence="7" type="ORF">TRAPUB_10041</name>
</gene>
<evidence type="ECO:0000256" key="6">
    <source>
        <dbReference type="SAM" id="MobiDB-lite"/>
    </source>
</evidence>
<dbReference type="OrthoDB" id="5817230at2759"/>
<dbReference type="GO" id="GO:0046872">
    <property type="term" value="F:metal ion binding"/>
    <property type="evidence" value="ECO:0007669"/>
    <property type="project" value="UniProtKB-KW"/>
</dbReference>
<dbReference type="Pfam" id="PF00503">
    <property type="entry name" value="G-alpha"/>
    <property type="match status" value="1"/>
</dbReference>